<proteinExistence type="predicted"/>
<evidence type="ECO:0000313" key="1">
    <source>
        <dbReference type="EMBL" id="TVZ05174.1"/>
    </source>
</evidence>
<dbReference type="Pfam" id="PF06224">
    <property type="entry name" value="AlkZ-like"/>
    <property type="match status" value="1"/>
</dbReference>
<dbReference type="GO" id="GO:0003677">
    <property type="term" value="F:DNA binding"/>
    <property type="evidence" value="ECO:0007669"/>
    <property type="project" value="UniProtKB-KW"/>
</dbReference>
<dbReference type="Proteomes" id="UP000460272">
    <property type="component" value="Unassembled WGS sequence"/>
</dbReference>
<dbReference type="OrthoDB" id="9148135at2"/>
<dbReference type="PANTHER" id="PTHR38479:SF2">
    <property type="entry name" value="WINGED HELIX DNA-BINDING DOMAIN-CONTAINING PROTEIN"/>
    <property type="match status" value="1"/>
</dbReference>
<sequence>MGTSQTRAAAGTAHDERAVTAQRCAAQLLCGDQAASAAEVTGRLLAVQAQDPRGARLTIRSRSAGLTAADVDAALDQRSLVVSWLNRGTLHLVRVQDYWWLHPLTTPQMRTGNSRRLAQEGVPPDDAAKAVAAVREALADDGPLTRARLRERVAAAGVRTGGQAMVHILALATIDGLIVRGPMAGKDQAFVLVSDWLGTPPPAPGRESALGKLARRYLAGHAPASDRDLAQWAGIGLRDARLGLAGCGAVQRPDGLAELSGAGRRAQAPLPPPLLLGAFDPLLLGWASREAIVGPHRQIVTVNGLFRPFALAGGVAVATWSFAGGKVALAPFAPLADQTLAALDAQAADVTRFLGAEPAS</sequence>
<keyword evidence="2" id="KW-1185">Reference proteome</keyword>
<organism evidence="1 2">
    <name type="scientific">Trebonia kvetii</name>
    <dbReference type="NCBI Taxonomy" id="2480626"/>
    <lineage>
        <taxon>Bacteria</taxon>
        <taxon>Bacillati</taxon>
        <taxon>Actinomycetota</taxon>
        <taxon>Actinomycetes</taxon>
        <taxon>Streptosporangiales</taxon>
        <taxon>Treboniaceae</taxon>
        <taxon>Trebonia</taxon>
    </lineage>
</organism>
<gene>
    <name evidence="1" type="ORF">EAS64_11295</name>
</gene>
<dbReference type="PANTHER" id="PTHR38479">
    <property type="entry name" value="LMO0824 PROTEIN"/>
    <property type="match status" value="1"/>
</dbReference>
<name>A0A6P2C1D1_9ACTN</name>
<reference evidence="1 2" key="1">
    <citation type="submission" date="2018-11" db="EMBL/GenBank/DDBJ databases">
        <title>Trebonia kvetii gen.nov., sp.nov., a novel acidophilic actinobacterium, and proposal of the new actinobacterial family Treboniaceae fam. nov.</title>
        <authorList>
            <person name="Rapoport D."/>
            <person name="Sagova-Mareckova M."/>
            <person name="Sedlacek I."/>
            <person name="Provaznik J."/>
            <person name="Kralova S."/>
            <person name="Pavlinic D."/>
            <person name="Benes V."/>
            <person name="Kopecky J."/>
        </authorList>
    </citation>
    <scope>NUCLEOTIDE SEQUENCE [LARGE SCALE GENOMIC DNA]</scope>
    <source>
        <strain evidence="1 2">15Tr583</strain>
    </source>
</reference>
<evidence type="ECO:0000313" key="2">
    <source>
        <dbReference type="Proteomes" id="UP000460272"/>
    </source>
</evidence>
<accession>A0A6P2C1D1</accession>
<dbReference type="AlphaFoldDB" id="A0A6P2C1D1"/>
<protein>
    <submittedName>
        <fullName evidence="1">Winged helix DNA-binding domain-containing protein</fullName>
    </submittedName>
</protein>
<dbReference type="RefSeq" id="WP_145852877.1">
    <property type="nucleotide sequence ID" value="NZ_RPFW01000002.1"/>
</dbReference>
<dbReference type="InterPro" id="IPR009351">
    <property type="entry name" value="AlkZ-like"/>
</dbReference>
<keyword evidence="1" id="KW-0238">DNA-binding</keyword>
<dbReference type="EMBL" id="RPFW01000002">
    <property type="protein sequence ID" value="TVZ05174.1"/>
    <property type="molecule type" value="Genomic_DNA"/>
</dbReference>
<comment type="caution">
    <text evidence="1">The sequence shown here is derived from an EMBL/GenBank/DDBJ whole genome shotgun (WGS) entry which is preliminary data.</text>
</comment>